<comment type="subcellular location">
    <subcellularLocation>
        <location evidence="1 7">Nucleus</location>
        <location evidence="1 7">Nucleolus</location>
    </subcellularLocation>
</comment>
<evidence type="ECO:0000256" key="8">
    <source>
        <dbReference type="SAM" id="MobiDB-lite"/>
    </source>
</evidence>
<keyword evidence="5 7" id="KW-0687">Ribonucleoprotein</keyword>
<feature type="compositionally biased region" description="Basic and acidic residues" evidence="8">
    <location>
        <begin position="230"/>
        <end position="241"/>
    </location>
</feature>
<dbReference type="GO" id="GO:0005732">
    <property type="term" value="C:sno(s)RNA-containing ribonucleoprotein complex"/>
    <property type="evidence" value="ECO:0007669"/>
    <property type="project" value="UniProtKB-UniRule"/>
</dbReference>
<feature type="region of interest" description="Disordered" evidence="8">
    <location>
        <begin position="225"/>
        <end position="389"/>
    </location>
</feature>
<dbReference type="PANTHER" id="PTHR17039">
    <property type="entry name" value="U3 SMALL NUCLEOLAR RIBONUCLEOPROTEIN PROTEIN MPP10"/>
    <property type="match status" value="1"/>
</dbReference>
<dbReference type="PANTHER" id="PTHR17039:SF0">
    <property type="entry name" value="U3 SMALL NUCLEOLAR RIBONUCLEOPROTEIN PROTEIN MPP10"/>
    <property type="match status" value="1"/>
</dbReference>
<dbReference type="EMBL" id="HACG01031632">
    <property type="protein sequence ID" value="CEK78497.1"/>
    <property type="molecule type" value="Transcribed_RNA"/>
</dbReference>
<feature type="compositionally biased region" description="Basic and acidic residues" evidence="8">
    <location>
        <begin position="290"/>
        <end position="301"/>
    </location>
</feature>
<evidence type="ECO:0000256" key="4">
    <source>
        <dbReference type="ARBA" id="ARBA00023242"/>
    </source>
</evidence>
<feature type="compositionally biased region" description="Acidic residues" evidence="8">
    <location>
        <begin position="151"/>
        <end position="175"/>
    </location>
</feature>
<name>A0A0B7ACZ0_9EUPU</name>
<gene>
    <name evidence="9" type="primary">ORF110502</name>
</gene>
<keyword evidence="2 7" id="KW-0690">Ribosome biogenesis</keyword>
<reference evidence="9" key="1">
    <citation type="submission" date="2014-12" db="EMBL/GenBank/DDBJ databases">
        <title>Insight into the proteome of Arion vulgaris.</title>
        <authorList>
            <person name="Aradska J."/>
            <person name="Bulat T."/>
            <person name="Smidak R."/>
            <person name="Sarate P."/>
            <person name="Gangsoo J."/>
            <person name="Sialana F."/>
            <person name="Bilban M."/>
            <person name="Lubec G."/>
        </authorList>
    </citation>
    <scope>NUCLEOTIDE SEQUENCE</scope>
    <source>
        <tissue evidence="9">Skin</tissue>
    </source>
</reference>
<dbReference type="Pfam" id="PF04006">
    <property type="entry name" value="Mpp10"/>
    <property type="match status" value="1"/>
</dbReference>
<dbReference type="GO" id="GO:0032040">
    <property type="term" value="C:small-subunit processome"/>
    <property type="evidence" value="ECO:0007669"/>
    <property type="project" value="TreeGrafter"/>
</dbReference>
<dbReference type="InterPro" id="IPR012173">
    <property type="entry name" value="Mpp10"/>
</dbReference>
<feature type="compositionally biased region" description="Basic residues" evidence="8">
    <location>
        <begin position="7"/>
        <end position="22"/>
    </location>
</feature>
<comment type="similarity">
    <text evidence="6 7">Belongs to the MPP10 family.</text>
</comment>
<keyword evidence="3 7" id="KW-0698">rRNA processing</keyword>
<feature type="compositionally biased region" description="Basic and acidic residues" evidence="8">
    <location>
        <begin position="347"/>
        <end position="357"/>
    </location>
</feature>
<dbReference type="GO" id="GO:0034457">
    <property type="term" value="C:Mpp10 complex"/>
    <property type="evidence" value="ECO:0007669"/>
    <property type="project" value="UniProtKB-UniRule"/>
</dbReference>
<feature type="compositionally biased region" description="Basic and acidic residues" evidence="8">
    <location>
        <begin position="138"/>
        <end position="150"/>
    </location>
</feature>
<comment type="function">
    <text evidence="7">Involved in nucleolar processing of pre-18S ribosomal RNA.</text>
</comment>
<feature type="compositionally biased region" description="Acidic residues" evidence="8">
    <location>
        <begin position="302"/>
        <end position="316"/>
    </location>
</feature>
<evidence type="ECO:0000313" key="9">
    <source>
        <dbReference type="EMBL" id="CEK78497.1"/>
    </source>
</evidence>
<evidence type="ECO:0000256" key="7">
    <source>
        <dbReference type="PIRNR" id="PIRNR017300"/>
    </source>
</evidence>
<accession>A0A0B7ACZ0</accession>
<feature type="compositionally biased region" description="Basic residues" evidence="8">
    <location>
        <begin position="688"/>
        <end position="699"/>
    </location>
</feature>
<dbReference type="AlphaFoldDB" id="A0A0B7ACZ0"/>
<evidence type="ECO:0000256" key="6">
    <source>
        <dbReference type="ARBA" id="ARBA00029455"/>
    </source>
</evidence>
<evidence type="ECO:0000256" key="2">
    <source>
        <dbReference type="ARBA" id="ARBA00022517"/>
    </source>
</evidence>
<evidence type="ECO:0000256" key="5">
    <source>
        <dbReference type="ARBA" id="ARBA00023274"/>
    </source>
</evidence>
<keyword evidence="4 7" id="KW-0539">Nucleus</keyword>
<feature type="region of interest" description="Disordered" evidence="8">
    <location>
        <begin position="89"/>
        <end position="201"/>
    </location>
</feature>
<feature type="compositionally biased region" description="Basic and acidic residues" evidence="8">
    <location>
        <begin position="590"/>
        <end position="604"/>
    </location>
</feature>
<organism evidence="9">
    <name type="scientific">Arion vulgaris</name>
    <dbReference type="NCBI Taxonomy" id="1028688"/>
    <lineage>
        <taxon>Eukaryota</taxon>
        <taxon>Metazoa</taxon>
        <taxon>Spiralia</taxon>
        <taxon>Lophotrochozoa</taxon>
        <taxon>Mollusca</taxon>
        <taxon>Gastropoda</taxon>
        <taxon>Heterobranchia</taxon>
        <taxon>Euthyneura</taxon>
        <taxon>Panpulmonata</taxon>
        <taxon>Eupulmonata</taxon>
        <taxon>Stylommatophora</taxon>
        <taxon>Helicina</taxon>
        <taxon>Arionoidea</taxon>
        <taxon>Arionidae</taxon>
        <taxon>Arion</taxon>
    </lineage>
</organism>
<feature type="region of interest" description="Disordered" evidence="8">
    <location>
        <begin position="590"/>
        <end position="635"/>
    </location>
</feature>
<feature type="compositionally biased region" description="Acidic residues" evidence="8">
    <location>
        <begin position="326"/>
        <end position="346"/>
    </location>
</feature>
<feature type="region of interest" description="Disordered" evidence="8">
    <location>
        <begin position="1"/>
        <end position="30"/>
    </location>
</feature>
<feature type="compositionally biased region" description="Acidic residues" evidence="8">
    <location>
        <begin position="247"/>
        <end position="270"/>
    </location>
</feature>
<evidence type="ECO:0000256" key="1">
    <source>
        <dbReference type="ARBA" id="ARBA00004604"/>
    </source>
</evidence>
<feature type="compositionally biased region" description="Polar residues" evidence="8">
    <location>
        <begin position="103"/>
        <end position="113"/>
    </location>
</feature>
<feature type="compositionally biased region" description="Basic and acidic residues" evidence="8">
    <location>
        <begin position="623"/>
        <end position="633"/>
    </location>
</feature>
<proteinExistence type="inferred from homology"/>
<protein>
    <recommendedName>
        <fullName evidence="7">U3 small nucleolar ribonucleoprotein protein MPP10</fullName>
    </recommendedName>
</protein>
<sequence>MATKTGMLKKPKVKAAKRTKRKEMKETTPHSSLLMMLSSQLLGTGRFNEGLPGFIMRGLDSEQIWQQLELRNEHSLSFPACTREMVRISSGTHRNKHKDKSQNLKQLGASSADSGLDNGDSKQSGESDSNEEEDEVLDSIKKRLADKPSSEDDGFDDISEDGDKDDLDFDFELDNELTKEVSDEEQEEENENKVVKELPNKSVVKRVSVVDDKFFKLADAEEFLDSEDVKEEKRRQREDKGANNTNNDDDNDDDNEEIDIFGDLDSESDDAQGAKYTDFFDPPHSATTAKENRNVEEKLEVKEEDSESEMDDDESVSDSGEVGSNAEDDIKDENIDDDGDDDDDDEGTKVKNKENLKKVSFTKDLLQSDDDDDETEMETDTKSSQIKSTFELKQEQLQAKAREMEEQSLKEVSWELTGEVSSSKRPENSLLDTVMDFQHTSKAAPVITDETTKTLEDYIKQRIKDKTYDDVERKEKPKEDVFEFKKRIVLNQEKSKQSLGELYEQEFLKQQQTETDEVKADPECEKIEKDLNKLFHQLDALSNFRYTPMKPGTEVKIIVNTPAIAMEEVAPVATADSELLAPEEIYEKKKGDLKAADERSSTDKKRARRQKKKEKQERRKAKEAREKVVDKLKPGLGNKYSKAKALKQLEEISKTDRNVTMIKGDQKKMSSSTSFFTQLQEEVQTNAKTKKASKEKKKKIVDASKLML</sequence>
<feature type="compositionally biased region" description="Acidic residues" evidence="8">
    <location>
        <begin position="128"/>
        <end position="137"/>
    </location>
</feature>
<feature type="region of interest" description="Disordered" evidence="8">
    <location>
        <begin position="684"/>
        <end position="708"/>
    </location>
</feature>
<evidence type="ECO:0000256" key="3">
    <source>
        <dbReference type="ARBA" id="ARBA00022552"/>
    </source>
</evidence>
<feature type="compositionally biased region" description="Basic residues" evidence="8">
    <location>
        <begin position="605"/>
        <end position="622"/>
    </location>
</feature>
<dbReference type="GO" id="GO:0006364">
    <property type="term" value="P:rRNA processing"/>
    <property type="evidence" value="ECO:0007669"/>
    <property type="project" value="UniProtKB-KW"/>
</dbReference>
<dbReference type="PIRSF" id="PIRSF017300">
    <property type="entry name" value="snoRNP_Mpp10"/>
    <property type="match status" value="1"/>
</dbReference>
<feature type="compositionally biased region" description="Acidic residues" evidence="8">
    <location>
        <begin position="367"/>
        <end position="378"/>
    </location>
</feature>